<feature type="non-terminal residue" evidence="3">
    <location>
        <position position="1"/>
    </location>
</feature>
<evidence type="ECO:0000256" key="1">
    <source>
        <dbReference type="SAM" id="Coils"/>
    </source>
</evidence>
<organism evidence="3 4">
    <name type="scientific">Aphanomyces astaci</name>
    <name type="common">Crayfish plague agent</name>
    <dbReference type="NCBI Taxonomy" id="112090"/>
    <lineage>
        <taxon>Eukaryota</taxon>
        <taxon>Sar</taxon>
        <taxon>Stramenopiles</taxon>
        <taxon>Oomycota</taxon>
        <taxon>Saprolegniomycetes</taxon>
        <taxon>Saprolegniales</taxon>
        <taxon>Verrucalvaceae</taxon>
        <taxon>Aphanomyces</taxon>
    </lineage>
</organism>
<keyword evidence="1" id="KW-0175">Coiled coil</keyword>
<sequence length="77" mass="8689">VVDVKLDKNQQFIKDLEDKKRKAREDDQAKADKQRRLRLKLRKSILQRAASIRTTDVGGGADDVESSQPQDEAAEAP</sequence>
<feature type="coiled-coil region" evidence="1">
    <location>
        <begin position="6"/>
        <end position="33"/>
    </location>
</feature>
<proteinExistence type="predicted"/>
<name>A0A6A5AKL6_APHAT</name>
<evidence type="ECO:0000313" key="4">
    <source>
        <dbReference type="Proteomes" id="UP000469452"/>
    </source>
</evidence>
<dbReference type="AlphaFoldDB" id="A0A6A5AKL6"/>
<evidence type="ECO:0000256" key="2">
    <source>
        <dbReference type="SAM" id="MobiDB-lite"/>
    </source>
</evidence>
<evidence type="ECO:0000313" key="3">
    <source>
        <dbReference type="EMBL" id="KAF0754507.1"/>
    </source>
</evidence>
<reference evidence="3 4" key="1">
    <citation type="submission" date="2019-06" db="EMBL/GenBank/DDBJ databases">
        <title>Genomics analysis of Aphanomyces spp. identifies a new class of oomycete effector associated with host adaptation.</title>
        <authorList>
            <person name="Gaulin E."/>
        </authorList>
    </citation>
    <scope>NUCLEOTIDE SEQUENCE [LARGE SCALE GENOMIC DNA]</scope>
    <source>
        <strain evidence="3 4">E</strain>
    </source>
</reference>
<dbReference type="Proteomes" id="UP000469452">
    <property type="component" value="Unassembled WGS sequence"/>
</dbReference>
<comment type="caution">
    <text evidence="3">The sequence shown here is derived from an EMBL/GenBank/DDBJ whole genome shotgun (WGS) entry which is preliminary data.</text>
</comment>
<gene>
    <name evidence="3" type="ORF">AaE_005300</name>
</gene>
<protein>
    <submittedName>
        <fullName evidence="3">Uncharacterized protein</fullName>
    </submittedName>
</protein>
<accession>A0A6A5AKL6</accession>
<feature type="region of interest" description="Disordered" evidence="2">
    <location>
        <begin position="50"/>
        <end position="77"/>
    </location>
</feature>
<dbReference type="EMBL" id="VJMI01010847">
    <property type="protein sequence ID" value="KAF0754507.1"/>
    <property type="molecule type" value="Genomic_DNA"/>
</dbReference>